<dbReference type="RefSeq" id="WP_253190022.1">
    <property type="nucleotide sequence ID" value="NZ_FSRU01000001.1"/>
</dbReference>
<keyword evidence="6" id="KW-1185">Reference proteome</keyword>
<organism evidence="5 6">
    <name type="scientific">Paraburkholderia phenazinium</name>
    <dbReference type="NCBI Taxonomy" id="60549"/>
    <lineage>
        <taxon>Bacteria</taxon>
        <taxon>Pseudomonadati</taxon>
        <taxon>Pseudomonadota</taxon>
        <taxon>Betaproteobacteria</taxon>
        <taxon>Burkholderiales</taxon>
        <taxon>Burkholderiaceae</taxon>
        <taxon>Paraburkholderia</taxon>
    </lineage>
</organism>
<dbReference type="InterPro" id="IPR010201">
    <property type="entry name" value="HflK"/>
</dbReference>
<dbReference type="SMART" id="SM00244">
    <property type="entry name" value="PHB"/>
    <property type="match status" value="1"/>
</dbReference>
<evidence type="ECO:0000313" key="6">
    <source>
        <dbReference type="Proteomes" id="UP000185151"/>
    </source>
</evidence>
<dbReference type="InterPro" id="IPR001107">
    <property type="entry name" value="Band_7"/>
</dbReference>
<proteinExistence type="inferred from homology"/>
<accession>A0A1N6HHS0</accession>
<dbReference type="InterPro" id="IPR050710">
    <property type="entry name" value="Band7/mec-2_domain"/>
</dbReference>
<keyword evidence="3" id="KW-0812">Transmembrane</keyword>
<dbReference type="GO" id="GO:0016020">
    <property type="term" value="C:membrane"/>
    <property type="evidence" value="ECO:0007669"/>
    <property type="project" value="UniProtKB-SubCell"/>
</dbReference>
<gene>
    <name evidence="5" type="ORF">SAMN05444165_1373</name>
</gene>
<comment type="subcellular location">
    <subcellularLocation>
        <location evidence="1">Membrane</location>
        <topology evidence="1">Single-pass membrane protein</topology>
    </subcellularLocation>
</comment>
<dbReference type="PANTHER" id="PTHR43327:SF10">
    <property type="entry name" value="STOMATIN-LIKE PROTEIN 2, MITOCHONDRIAL"/>
    <property type="match status" value="1"/>
</dbReference>
<dbReference type="SUPFAM" id="SSF117892">
    <property type="entry name" value="Band 7/SPFH domain"/>
    <property type="match status" value="1"/>
</dbReference>
<evidence type="ECO:0000313" key="5">
    <source>
        <dbReference type="EMBL" id="SIO19195.1"/>
    </source>
</evidence>
<evidence type="ECO:0000256" key="1">
    <source>
        <dbReference type="ARBA" id="ARBA00004167"/>
    </source>
</evidence>
<keyword evidence="3" id="KW-1133">Transmembrane helix</keyword>
<dbReference type="Gene3D" id="3.30.479.30">
    <property type="entry name" value="Band 7 domain"/>
    <property type="match status" value="1"/>
</dbReference>
<dbReference type="Pfam" id="PF01145">
    <property type="entry name" value="Band_7"/>
    <property type="match status" value="1"/>
</dbReference>
<feature type="transmembrane region" description="Helical" evidence="3">
    <location>
        <begin position="21"/>
        <end position="39"/>
    </location>
</feature>
<feature type="transmembrane region" description="Helical" evidence="3">
    <location>
        <begin position="298"/>
        <end position="322"/>
    </location>
</feature>
<keyword evidence="5" id="KW-0378">Hydrolase</keyword>
<sequence>MLPQMQSDEEATHRYPVSATRIASVSLVLALVLGALPLIKGGWFDIRWCAALSSAWLNVFTVALAAGLAHTGGRRVSTTSHQTHERHEPPQSLGLRVWQSAWWRACGAASLAALRGIRWQPWAVLVCAALSVAVASLAWRAPVQFALAAVLRPPGAALIAGVAAFALAFGTLVAELFFSMHAERGRAWASLANVLRAALLSALVAAVCAVLLAYADVSPVWPVHALSAFGAAIALEFALRAVLSWFAPPHMRSGDASVPDSLVASLLRLRPSPLARFSAQLRHRYGIDLRQNWVLQSVVRLLPAALGTVVVCAWLLTGVVMLGPEQRAVYERFGAPVAVWQPGLHVALPWPFGKARAIDNGAVHQLVVSGSPEESVAASPLVPADAQTPEQLNRLWDVVHQGETSQVIAGGSGDRQNFQIVSADVRLDYRIGLSDAAARASLYRTDDVPATVRAIANREVVRYLASHTLDSLLETRQTVMADTLRHAVQAQLDRLSSGIDVVAVVIESVHPPAGASGAWHSVQAAQIRAEASVAEARGLAAQSLGDARQQAETAVAQADAQAADITSAAQVQQTSFSADMIAAQAGGPAFVLEYYLHNLQKGLQNAHVTVIDDRLVEGNRATIDLRSYGAGDAAGARRIY</sequence>
<dbReference type="CDD" id="cd03404">
    <property type="entry name" value="SPFH_HflK"/>
    <property type="match status" value="1"/>
</dbReference>
<feature type="transmembrane region" description="Helical" evidence="3">
    <location>
        <begin position="190"/>
        <end position="215"/>
    </location>
</feature>
<evidence type="ECO:0000256" key="3">
    <source>
        <dbReference type="SAM" id="Phobius"/>
    </source>
</evidence>
<evidence type="ECO:0000256" key="2">
    <source>
        <dbReference type="ARBA" id="ARBA00006971"/>
    </source>
</evidence>
<dbReference type="AlphaFoldDB" id="A0A1N6HHS0"/>
<keyword evidence="3" id="KW-0472">Membrane</keyword>
<dbReference type="EMBL" id="FSRU01000001">
    <property type="protein sequence ID" value="SIO19195.1"/>
    <property type="molecule type" value="Genomic_DNA"/>
</dbReference>
<protein>
    <submittedName>
        <fullName evidence="5">Regulator of protease activity HflC, stomatin/prohibitin superfamily</fullName>
    </submittedName>
</protein>
<comment type="similarity">
    <text evidence="2">Belongs to the band 7/mec-2 family. HflK subfamily.</text>
</comment>
<feature type="transmembrane region" description="Helical" evidence="3">
    <location>
        <begin position="155"/>
        <end position="178"/>
    </location>
</feature>
<dbReference type="GO" id="GO:0006508">
    <property type="term" value="P:proteolysis"/>
    <property type="evidence" value="ECO:0007669"/>
    <property type="project" value="UniProtKB-KW"/>
</dbReference>
<dbReference type="GO" id="GO:0008233">
    <property type="term" value="F:peptidase activity"/>
    <property type="evidence" value="ECO:0007669"/>
    <property type="project" value="UniProtKB-KW"/>
</dbReference>
<dbReference type="Proteomes" id="UP000185151">
    <property type="component" value="Unassembled WGS sequence"/>
</dbReference>
<evidence type="ECO:0000259" key="4">
    <source>
        <dbReference type="SMART" id="SM00244"/>
    </source>
</evidence>
<reference evidence="5 6" key="1">
    <citation type="submission" date="2016-11" db="EMBL/GenBank/DDBJ databases">
        <authorList>
            <person name="Jaros S."/>
            <person name="Januszkiewicz K."/>
            <person name="Wedrychowicz H."/>
        </authorList>
    </citation>
    <scope>NUCLEOTIDE SEQUENCE [LARGE SCALE GENOMIC DNA]</scope>
    <source>
        <strain evidence="5 6">GAS95</strain>
    </source>
</reference>
<feature type="transmembrane region" description="Helical" evidence="3">
    <location>
        <begin position="221"/>
        <end position="243"/>
    </location>
</feature>
<name>A0A1N6HHS0_9BURK</name>
<dbReference type="InterPro" id="IPR036013">
    <property type="entry name" value="Band_7/SPFH_dom_sf"/>
</dbReference>
<keyword evidence="5" id="KW-0645">Protease</keyword>
<feature type="domain" description="Band 7" evidence="4">
    <location>
        <begin position="317"/>
        <end position="523"/>
    </location>
</feature>
<dbReference type="PANTHER" id="PTHR43327">
    <property type="entry name" value="STOMATIN-LIKE PROTEIN 2, MITOCHONDRIAL"/>
    <property type="match status" value="1"/>
</dbReference>
<feature type="transmembrane region" description="Helical" evidence="3">
    <location>
        <begin position="122"/>
        <end position="143"/>
    </location>
</feature>
<feature type="transmembrane region" description="Helical" evidence="3">
    <location>
        <begin position="45"/>
        <end position="69"/>
    </location>
</feature>